<dbReference type="Gene3D" id="3.30.70.250">
    <property type="entry name" value="Malonyl-CoA ACP transacylase, ACP-binding"/>
    <property type="match status" value="1"/>
</dbReference>
<dbReference type="InterPro" id="IPR014043">
    <property type="entry name" value="Acyl_transferase_dom"/>
</dbReference>
<sequence length="1461" mass="158831">MQQDPAPAYGTSHGKPRATDNAFLQDGLLVLSPPRATLSCPAPENPASAESRASSGEICAQSLVRQCLDWLKFAENAGPVMLWLCWNESSTPAHQAQSLSLAAEGLQNLWRLGPVRLQFESFRPSQLHEGEKVLRAALGQSADATKNIYPCMTSEAARPDTMGVSMPQFPNYYNSDVNRALGDEEPMRPQAGRVPTILLLDFLADKTPNLQCQPLLLRLPAPTPPCCDMLKCRKNPQQAAGEPRPETAPALWQPCSLAAEANHIQATATDTTKMPDYQNMPEELILDGVRYADLPQDGIMWRMGTTNPLWRQDLLSLPHNPDAAALATLEGRGIWLAPKSDAPPLAVMCCGMGSVWPGMGRELYDNFPVARAAMDRIAAVADWDVLGLMDEKDVEKVSPTRWQSPYTFMLEFAQWSVLSSLGLQPSLFCGHSLGELIALCFSGIYTPEVAWHILDTRAIHMAELEAAATREMGMMAVHANAEIIDEACATWPTLYVSNYNTPQQFILSGPREVLMEARKSLRKRRIPAIVLNLNLAFHHPSMRVLRDLSLRRLNALEMHAPRQPMLSGTTTGFYPDDQPSICQQITDLDENSVRWTECVHTAWNRDGIRHFLELGPQDTLCSLVSDTESRALCLPAGRKGKEVEAMRQTCARLYALGHLRKSSIRTRIADVRDGKDAAEAARTPLPHCGLVPVDSPDCGPGCGTGSTSSCGIPAPEVSPIKTDAAVSAPVSGETAAPAPVKTAPSVSSAAAFRVVLDVLARACGRPVEDLRPDMDLRYDLALRSSRFPLIIQEVEKALDITVNFEDLLQVSTVGDLARVLGAANLDETADSDKSEAASQVAVRQTALVHACAPLCRFSPMRMNTQSDPTETASSAEQTHALLPLPLDPCGQGLPIRRGDTLALLFFEPDLLPALMSGLAPLGCVLAVPRAQVEACASLAKAGSRIVPLDIDLRVPHNTAEARSLAEDTSAALSDLAKKEGKVDGLLFVPAARSESGEKGTGPTLSANAFAAADMPDLLSAAMRVTVPHGLRYACLCSLLQPTDENLRGDGPLEKRLEELGQEAGVATRAIRLLEKTLRAGLNDWGDMLARELLRGTARQVLWVRPTALPVFAASAGQASRDSHAPAAQEKKGQGLIITEKPCCYPLVFPDPHPPYRATSTLFQGCCHYSRFADTDLALHGGQPGNALDGTPWLPPSRALAALLEASSLWLPWLTATGFSDLRFYDLPQLPPGITRECRAAVEAEPWLMQDGVMTRLCRGTLDVRGLSANGRHLDRYAPVAEGMTILAAANGLVPPLWPDENEPPRAEQIQQALDTDLFYNSVGFGAPWRMLREFSILPNHRYAALLDHSYTSIAPEGNKGYTDVLHVVEGMVQAAWMAIAQDAGEAEAIAAVIRNWHLQAAGFIRFGGERGKGPWLIRMRRSWSAPNLLRFDGQAVDERGRVFLTLHHLEFNRRDTGAAAL</sequence>
<comment type="caution">
    <text evidence="4">The sequence shown here is derived from an EMBL/GenBank/DDBJ whole genome shotgun (WGS) entry which is preliminary data.</text>
</comment>
<accession>A0A7W8C358</accession>
<evidence type="ECO:0000313" key="5">
    <source>
        <dbReference type="Proteomes" id="UP000539075"/>
    </source>
</evidence>
<name>A0A7W8C358_9BACT</name>
<dbReference type="EMBL" id="JACHGO010000004">
    <property type="protein sequence ID" value="MBB5143384.1"/>
    <property type="molecule type" value="Genomic_DNA"/>
</dbReference>
<dbReference type="Pfam" id="PF00698">
    <property type="entry name" value="Acyl_transf_1"/>
    <property type="match status" value="1"/>
</dbReference>
<dbReference type="SMART" id="SM00827">
    <property type="entry name" value="PKS_AT"/>
    <property type="match status" value="1"/>
</dbReference>
<evidence type="ECO:0000313" key="4">
    <source>
        <dbReference type="EMBL" id="MBB5143384.1"/>
    </source>
</evidence>
<reference evidence="4 5" key="1">
    <citation type="submission" date="2020-08" db="EMBL/GenBank/DDBJ databases">
        <title>Genomic Encyclopedia of Type Strains, Phase IV (KMG-IV): sequencing the most valuable type-strain genomes for metagenomic binning, comparative biology and taxonomic classification.</title>
        <authorList>
            <person name="Goeker M."/>
        </authorList>
    </citation>
    <scope>NUCLEOTIDE SEQUENCE [LARGE SCALE GENOMIC DNA]</scope>
    <source>
        <strain evidence="4 5">DSM 11275</strain>
    </source>
</reference>
<keyword evidence="5" id="KW-1185">Reference proteome</keyword>
<dbReference type="InterPro" id="IPR036736">
    <property type="entry name" value="ACP-like_sf"/>
</dbReference>
<keyword evidence="2" id="KW-0597">Phosphoprotein</keyword>
<dbReference type="Gene3D" id="1.10.1200.10">
    <property type="entry name" value="ACP-like"/>
    <property type="match status" value="1"/>
</dbReference>
<dbReference type="GO" id="GO:0006633">
    <property type="term" value="P:fatty acid biosynthetic process"/>
    <property type="evidence" value="ECO:0007669"/>
    <property type="project" value="TreeGrafter"/>
</dbReference>
<dbReference type="InterPro" id="IPR009081">
    <property type="entry name" value="PP-bd_ACP"/>
</dbReference>
<dbReference type="SUPFAM" id="SSF55048">
    <property type="entry name" value="Probable ACP-binding domain of malonyl-CoA ACP transacylase"/>
    <property type="match status" value="1"/>
</dbReference>
<dbReference type="Pfam" id="PF00550">
    <property type="entry name" value="PP-binding"/>
    <property type="match status" value="1"/>
</dbReference>
<dbReference type="SUPFAM" id="SSF52151">
    <property type="entry name" value="FabD/lysophospholipase-like"/>
    <property type="match status" value="1"/>
</dbReference>
<dbReference type="InterPro" id="IPR001227">
    <property type="entry name" value="Ac_transferase_dom_sf"/>
</dbReference>
<dbReference type="Gene3D" id="3.40.366.10">
    <property type="entry name" value="Malonyl-Coenzyme A Acyl Carrier Protein, domain 2"/>
    <property type="match status" value="1"/>
</dbReference>
<evidence type="ECO:0000259" key="3">
    <source>
        <dbReference type="SMART" id="SM00827"/>
    </source>
</evidence>
<dbReference type="RefSeq" id="WP_183718876.1">
    <property type="nucleotide sequence ID" value="NZ_JACHGO010000004.1"/>
</dbReference>
<evidence type="ECO:0000256" key="2">
    <source>
        <dbReference type="ARBA" id="ARBA00022553"/>
    </source>
</evidence>
<dbReference type="PANTHER" id="PTHR43775:SF37">
    <property type="entry name" value="SI:DKEY-61P9.11"/>
    <property type="match status" value="1"/>
</dbReference>
<organism evidence="4 5">
    <name type="scientific">Desulfovibrio intestinalis</name>
    <dbReference type="NCBI Taxonomy" id="58621"/>
    <lineage>
        <taxon>Bacteria</taxon>
        <taxon>Pseudomonadati</taxon>
        <taxon>Thermodesulfobacteriota</taxon>
        <taxon>Desulfovibrionia</taxon>
        <taxon>Desulfovibrionales</taxon>
        <taxon>Desulfovibrionaceae</taxon>
        <taxon>Desulfovibrio</taxon>
    </lineage>
</organism>
<keyword evidence="1" id="KW-0596">Phosphopantetheine</keyword>
<dbReference type="Proteomes" id="UP000539075">
    <property type="component" value="Unassembled WGS sequence"/>
</dbReference>
<gene>
    <name evidence="4" type="ORF">HNQ38_001481</name>
</gene>
<evidence type="ECO:0000256" key="1">
    <source>
        <dbReference type="ARBA" id="ARBA00022450"/>
    </source>
</evidence>
<feature type="domain" description="Malonyl-CoA:ACP transacylase (MAT)" evidence="3">
    <location>
        <begin position="348"/>
        <end position="641"/>
    </location>
</feature>
<dbReference type="GO" id="GO:0004312">
    <property type="term" value="F:fatty acid synthase activity"/>
    <property type="evidence" value="ECO:0007669"/>
    <property type="project" value="TreeGrafter"/>
</dbReference>
<dbReference type="InterPro" id="IPR050091">
    <property type="entry name" value="PKS_NRPS_Biosynth_Enz"/>
</dbReference>
<protein>
    <submittedName>
        <fullName evidence="4">Malonyl CoA-acyl carrier protein transacylase/acyl carrier protein</fullName>
    </submittedName>
</protein>
<dbReference type="SUPFAM" id="SSF47336">
    <property type="entry name" value="ACP-like"/>
    <property type="match status" value="1"/>
</dbReference>
<proteinExistence type="predicted"/>
<dbReference type="InterPro" id="IPR016035">
    <property type="entry name" value="Acyl_Trfase/lysoPLipase"/>
</dbReference>
<dbReference type="PANTHER" id="PTHR43775">
    <property type="entry name" value="FATTY ACID SYNTHASE"/>
    <property type="match status" value="1"/>
</dbReference>
<dbReference type="InterPro" id="IPR016036">
    <property type="entry name" value="Malonyl_transacylase_ACP-bd"/>
</dbReference>